<dbReference type="NCBIfam" id="NF033103">
    <property type="entry name" value="bla_class_A"/>
    <property type="match status" value="1"/>
</dbReference>
<feature type="compositionally biased region" description="Basic residues" evidence="6">
    <location>
        <begin position="23"/>
        <end position="35"/>
    </location>
</feature>
<evidence type="ECO:0000256" key="4">
    <source>
        <dbReference type="ARBA" id="ARBA00023251"/>
    </source>
</evidence>
<evidence type="ECO:0000313" key="9">
    <source>
        <dbReference type="Proteomes" id="UP000239241"/>
    </source>
</evidence>
<dbReference type="InterPro" id="IPR012338">
    <property type="entry name" value="Beta-lactam/transpept-like"/>
</dbReference>
<name>A0A2S5VUX3_9MICO</name>
<reference evidence="8 9" key="1">
    <citation type="submission" date="2018-02" db="EMBL/GenBank/DDBJ databases">
        <title>Bacteriophage NCPPB3778 and a type I-E CRISPR drive the evolution of the US Biological Select Agent, Rathayibacter toxicus.</title>
        <authorList>
            <person name="Davis E.W.II."/>
            <person name="Tabima J.F."/>
            <person name="Weisberg A.J."/>
            <person name="Lopes L.D."/>
            <person name="Wiseman M.S."/>
            <person name="Wiseman M.S."/>
            <person name="Pupko T."/>
            <person name="Belcher M.S."/>
            <person name="Sechler A.J."/>
            <person name="Tancos M.A."/>
            <person name="Schroeder B.K."/>
            <person name="Murray T.D."/>
            <person name="Luster D.G."/>
            <person name="Schneider W.L."/>
            <person name="Rogers E."/>
            <person name="Andreote F.D."/>
            <person name="Grunwald N.J."/>
            <person name="Putnam M.L."/>
            <person name="Chang J.H."/>
        </authorList>
    </citation>
    <scope>NUCLEOTIDE SEQUENCE [LARGE SCALE GENOMIC DNA]</scope>
    <source>
        <strain evidence="8 9">AY1B3</strain>
    </source>
</reference>
<evidence type="ECO:0000256" key="5">
    <source>
        <dbReference type="RuleBase" id="RU361140"/>
    </source>
</evidence>
<dbReference type="GO" id="GO:0008800">
    <property type="term" value="F:beta-lactamase activity"/>
    <property type="evidence" value="ECO:0007669"/>
    <property type="project" value="UniProtKB-UniRule"/>
</dbReference>
<protein>
    <recommendedName>
        <fullName evidence="2 5">Beta-lactamase</fullName>
        <ecNumber evidence="2 5">3.5.2.6</ecNumber>
    </recommendedName>
</protein>
<dbReference type="GO" id="GO:0030655">
    <property type="term" value="P:beta-lactam antibiotic catabolic process"/>
    <property type="evidence" value="ECO:0007669"/>
    <property type="project" value="InterPro"/>
</dbReference>
<sequence length="360" mass="36871">MRAVDRGRPSGGRPACAPAGGWRHGRRPSRSRPTSRRIPLSRSPLALALPLASALAAALLAGCATPAADPTPPATGRPTASAAPATPAVDRAAADAAFTALEERFDARLGVHLVDTGTGAEVSWRADERFAYASTIKAPLAAALLDRVGIAGMDRAVPIEAADVLSYAPVTETRVGGTMTLRELAEAAMTRSDNTAANLLLEALGGPAELDAALTSLGDDTTVVSRTEPDLNEATPGDDRDTTTPRAAAALLRAYALGDPGALADPLDADERALFTGWLQATQTGNTLVRAELPTEWTVGDKSGSGAYASRGDVAVVWRPDTAPLVIAIHSSRDAQDAEPDDALISGAARAAVQALGALG</sequence>
<evidence type="ECO:0000313" key="8">
    <source>
        <dbReference type="EMBL" id="PPF68112.1"/>
    </source>
</evidence>
<dbReference type="InterPro" id="IPR023650">
    <property type="entry name" value="Beta-lactam_class-A_AS"/>
</dbReference>
<evidence type="ECO:0000256" key="3">
    <source>
        <dbReference type="ARBA" id="ARBA00022801"/>
    </source>
</evidence>
<dbReference type="PRINTS" id="PR00118">
    <property type="entry name" value="BLACTAMASEA"/>
</dbReference>
<dbReference type="InterPro" id="IPR045155">
    <property type="entry name" value="Beta-lactam_cat"/>
</dbReference>
<dbReference type="PANTHER" id="PTHR35333">
    <property type="entry name" value="BETA-LACTAMASE"/>
    <property type="match status" value="1"/>
</dbReference>
<dbReference type="Gene3D" id="3.40.710.10">
    <property type="entry name" value="DD-peptidase/beta-lactamase superfamily"/>
    <property type="match status" value="1"/>
</dbReference>
<comment type="caution">
    <text evidence="8">The sequence shown here is derived from an EMBL/GenBank/DDBJ whole genome shotgun (WGS) entry which is preliminary data.</text>
</comment>
<evidence type="ECO:0000259" key="7">
    <source>
        <dbReference type="Pfam" id="PF13354"/>
    </source>
</evidence>
<dbReference type="GO" id="GO:0046677">
    <property type="term" value="P:response to antibiotic"/>
    <property type="evidence" value="ECO:0007669"/>
    <property type="project" value="UniProtKB-UniRule"/>
</dbReference>
<evidence type="ECO:0000256" key="6">
    <source>
        <dbReference type="SAM" id="MobiDB-lite"/>
    </source>
</evidence>
<dbReference type="InterPro" id="IPR000871">
    <property type="entry name" value="Beta-lactam_class-A"/>
</dbReference>
<feature type="domain" description="Beta-lactamase class A catalytic" evidence="7">
    <location>
        <begin position="110"/>
        <end position="329"/>
    </location>
</feature>
<organism evidence="8 9">
    <name type="scientific">Clavibacter michiganensis</name>
    <dbReference type="NCBI Taxonomy" id="28447"/>
    <lineage>
        <taxon>Bacteria</taxon>
        <taxon>Bacillati</taxon>
        <taxon>Actinomycetota</taxon>
        <taxon>Actinomycetes</taxon>
        <taxon>Micrococcales</taxon>
        <taxon>Microbacteriaceae</taxon>
        <taxon>Clavibacter</taxon>
    </lineage>
</organism>
<proteinExistence type="inferred from homology"/>
<dbReference type="Proteomes" id="UP000239241">
    <property type="component" value="Unassembled WGS sequence"/>
</dbReference>
<dbReference type="PANTHER" id="PTHR35333:SF3">
    <property type="entry name" value="BETA-LACTAMASE-TYPE TRANSPEPTIDASE FOLD CONTAINING PROTEIN"/>
    <property type="match status" value="1"/>
</dbReference>
<feature type="region of interest" description="Disordered" evidence="6">
    <location>
        <begin position="1"/>
        <end position="39"/>
    </location>
</feature>
<feature type="region of interest" description="Disordered" evidence="6">
    <location>
        <begin position="224"/>
        <end position="243"/>
    </location>
</feature>
<keyword evidence="4 5" id="KW-0046">Antibiotic resistance</keyword>
<dbReference type="Pfam" id="PF13354">
    <property type="entry name" value="Beta-lactamase2"/>
    <property type="match status" value="1"/>
</dbReference>
<dbReference type="EMBL" id="PSXY01000010">
    <property type="protein sequence ID" value="PPF68112.1"/>
    <property type="molecule type" value="Genomic_DNA"/>
</dbReference>
<dbReference type="SUPFAM" id="SSF56601">
    <property type="entry name" value="beta-lactamase/transpeptidase-like"/>
    <property type="match status" value="1"/>
</dbReference>
<comment type="catalytic activity">
    <reaction evidence="5">
        <text>a beta-lactam + H2O = a substituted beta-amino acid</text>
        <dbReference type="Rhea" id="RHEA:20401"/>
        <dbReference type="ChEBI" id="CHEBI:15377"/>
        <dbReference type="ChEBI" id="CHEBI:35627"/>
        <dbReference type="ChEBI" id="CHEBI:140347"/>
        <dbReference type="EC" id="3.5.2.6"/>
    </reaction>
</comment>
<keyword evidence="3 5" id="KW-0378">Hydrolase</keyword>
<dbReference type="AlphaFoldDB" id="A0A2S5VUX3"/>
<dbReference type="EC" id="3.5.2.6" evidence="2 5"/>
<dbReference type="PROSITE" id="PS00146">
    <property type="entry name" value="BETA_LACTAMASE_A"/>
    <property type="match status" value="1"/>
</dbReference>
<evidence type="ECO:0000256" key="2">
    <source>
        <dbReference type="ARBA" id="ARBA00012865"/>
    </source>
</evidence>
<comment type="similarity">
    <text evidence="1 5">Belongs to the class-A beta-lactamase family.</text>
</comment>
<accession>A0A2S5VUX3</accession>
<gene>
    <name evidence="8" type="ORF">C5E16_08055</name>
</gene>
<evidence type="ECO:0000256" key="1">
    <source>
        <dbReference type="ARBA" id="ARBA00009009"/>
    </source>
</evidence>